<dbReference type="RefSeq" id="WP_138669542.1">
    <property type="nucleotide sequence ID" value="NZ_VCKY01000114.1"/>
</dbReference>
<comment type="caution">
    <text evidence="2">The sequence shown here is derived from an EMBL/GenBank/DDBJ whole genome shotgun (WGS) entry which is preliminary data.</text>
</comment>
<dbReference type="AlphaFoldDB" id="A0A5S4FAJ0"/>
<organism evidence="2 3">
    <name type="scientific">Nonomuraea turkmeniaca</name>
    <dbReference type="NCBI Taxonomy" id="103838"/>
    <lineage>
        <taxon>Bacteria</taxon>
        <taxon>Bacillati</taxon>
        <taxon>Actinomycetota</taxon>
        <taxon>Actinomycetes</taxon>
        <taxon>Streptosporangiales</taxon>
        <taxon>Streptosporangiaceae</taxon>
        <taxon>Nonomuraea</taxon>
    </lineage>
</organism>
<feature type="compositionally biased region" description="Basic and acidic residues" evidence="1">
    <location>
        <begin position="23"/>
        <end position="38"/>
    </location>
</feature>
<protein>
    <recommendedName>
        <fullName evidence="4">Chromosome segregation ATPase</fullName>
    </recommendedName>
</protein>
<dbReference type="Proteomes" id="UP000309128">
    <property type="component" value="Unassembled WGS sequence"/>
</dbReference>
<feature type="compositionally biased region" description="Basic and acidic residues" evidence="1">
    <location>
        <begin position="282"/>
        <end position="347"/>
    </location>
</feature>
<accession>A0A5S4FAJ0</accession>
<proteinExistence type="predicted"/>
<sequence>MTMDPGDHSPSSTDGPDDLDEVLTERGREDDADRERPGECPCGNKLRPPARRADGSRHGGRPSKYCSAACRSRFRTGRRKAQQQEVAEATRRALALGEQYLPALEQTQELGAELRELLRAITVTQAQMLKDAEEDAEEAIATAEQQEAIAAVAEVARGRAQEQAEEERRRRTTAVRTQHEAEARAAEAKERADQADERAREAAERADAALEKEREARREAKEEGEARVKADAAAEVARRERDTAVEERKAAEQREAALRTQCDNQAAQLSTLTEHLRAARGEVAELKRQKETETERAASAERRAEQAQADAREARQETKTVREELRDVRAELKDVRGSLATAERDAGEAATALAVAQTKLAEAQDRQRDLERRLATAEQKEQPERTTDTEAPDRQ</sequence>
<dbReference type="EMBL" id="VCKY01000114">
    <property type="protein sequence ID" value="TMR14099.1"/>
    <property type="molecule type" value="Genomic_DNA"/>
</dbReference>
<feature type="compositionally biased region" description="Basic and acidic residues" evidence="1">
    <location>
        <begin position="156"/>
        <end position="169"/>
    </location>
</feature>
<evidence type="ECO:0000256" key="1">
    <source>
        <dbReference type="SAM" id="MobiDB-lite"/>
    </source>
</evidence>
<dbReference type="SUPFAM" id="SSF57997">
    <property type="entry name" value="Tropomyosin"/>
    <property type="match status" value="1"/>
</dbReference>
<name>A0A5S4FAJ0_9ACTN</name>
<feature type="region of interest" description="Disordered" evidence="1">
    <location>
        <begin position="156"/>
        <end position="262"/>
    </location>
</feature>
<reference evidence="2 3" key="1">
    <citation type="submission" date="2019-05" db="EMBL/GenBank/DDBJ databases">
        <title>Draft genome sequence of Nonomuraea turkmeniaca DSM 43926.</title>
        <authorList>
            <person name="Saricaoglu S."/>
            <person name="Isik K."/>
        </authorList>
    </citation>
    <scope>NUCLEOTIDE SEQUENCE [LARGE SCALE GENOMIC DNA]</scope>
    <source>
        <strain evidence="2 3">DSM 43926</strain>
    </source>
</reference>
<evidence type="ECO:0008006" key="4">
    <source>
        <dbReference type="Google" id="ProtNLM"/>
    </source>
</evidence>
<feature type="region of interest" description="Disordered" evidence="1">
    <location>
        <begin position="282"/>
        <end position="395"/>
    </location>
</feature>
<gene>
    <name evidence="2" type="ORF">ETD86_29580</name>
</gene>
<feature type="compositionally biased region" description="Basic and acidic residues" evidence="1">
    <location>
        <begin position="177"/>
        <end position="257"/>
    </location>
</feature>
<feature type="compositionally biased region" description="Basic and acidic residues" evidence="1">
    <location>
        <begin position="362"/>
        <end position="395"/>
    </location>
</feature>
<evidence type="ECO:0000313" key="3">
    <source>
        <dbReference type="Proteomes" id="UP000309128"/>
    </source>
</evidence>
<feature type="region of interest" description="Disordered" evidence="1">
    <location>
        <begin position="1"/>
        <end position="65"/>
    </location>
</feature>
<keyword evidence="3" id="KW-1185">Reference proteome</keyword>
<evidence type="ECO:0000313" key="2">
    <source>
        <dbReference type="EMBL" id="TMR14099.1"/>
    </source>
</evidence>